<dbReference type="GO" id="GO:0006281">
    <property type="term" value="P:DNA repair"/>
    <property type="evidence" value="ECO:0007669"/>
    <property type="project" value="InterPro"/>
</dbReference>
<protein>
    <submittedName>
        <fullName evidence="3">DNA-protecting protein DprA</fullName>
    </submittedName>
</protein>
<accession>A0A6N8KX06</accession>
<evidence type="ECO:0000313" key="4">
    <source>
        <dbReference type="Proteomes" id="UP000435036"/>
    </source>
</evidence>
<dbReference type="RefSeq" id="WP_160368378.1">
    <property type="nucleotide sequence ID" value="NZ_WSQA01000004.1"/>
</dbReference>
<dbReference type="GO" id="GO:0003677">
    <property type="term" value="F:DNA binding"/>
    <property type="evidence" value="ECO:0007669"/>
    <property type="project" value="InterPro"/>
</dbReference>
<sequence>MSFIEKIALTKIKGIGPKLSRQLLAYFGSVENLFSCPEKELRAVPGISHQLIQHIRCSATFKAAEQEANLIAQHQIQAIWFEDEAYPNRLRHCEDAPLLLYSYGHMNFNGPKMVSIVGTRNATYYGKKIVDELLAGLKEIGAYVVSGLALGIDILAHQACIKQEVPNVAVLGHGLGTIYPDSNRRYVGDIMANGSLLTEFNYRALPEKCNFPMRNRIIAGMSDVTVVVEAGNKGGALITASYANDYNRDVCAYPGGIDQPYSAGCNQLIKDNQAHLIRHAEDLIELMSWQNRTAASPKAVQLSLIPSMNSEQLAVYQYLRDHGETGIDSLAAHLDWPASKMAATLLEMELQGLLHALPGKTYKNL</sequence>
<dbReference type="OrthoDB" id="9785707at2"/>
<dbReference type="Gene3D" id="3.40.50.450">
    <property type="match status" value="1"/>
</dbReference>
<keyword evidence="4" id="KW-1185">Reference proteome</keyword>
<dbReference type="InterPro" id="IPR010994">
    <property type="entry name" value="RuvA_2-like"/>
</dbReference>
<dbReference type="InterPro" id="IPR003583">
    <property type="entry name" value="Hlx-hairpin-Hlx_DNA-bd_motif"/>
</dbReference>
<dbReference type="SMART" id="SM00278">
    <property type="entry name" value="HhH1"/>
    <property type="match status" value="2"/>
</dbReference>
<evidence type="ECO:0000259" key="2">
    <source>
        <dbReference type="SMART" id="SM00278"/>
    </source>
</evidence>
<evidence type="ECO:0000313" key="3">
    <source>
        <dbReference type="EMBL" id="MVZ61627.1"/>
    </source>
</evidence>
<dbReference type="Pfam" id="PF02481">
    <property type="entry name" value="DNA_processg_A"/>
    <property type="match status" value="1"/>
</dbReference>
<reference evidence="3 4" key="1">
    <citation type="submission" date="2019-12" db="EMBL/GenBank/DDBJ databases">
        <authorList>
            <person name="Dong K."/>
        </authorList>
    </citation>
    <scope>NUCLEOTIDE SEQUENCE [LARGE SCALE GENOMIC DNA]</scope>
    <source>
        <strain evidence="3 4">JCM 31225</strain>
    </source>
</reference>
<gene>
    <name evidence="3" type="primary">dprA</name>
    <name evidence="3" type="ORF">GQF63_06310</name>
</gene>
<dbReference type="EMBL" id="WSQA01000004">
    <property type="protein sequence ID" value="MVZ61627.1"/>
    <property type="molecule type" value="Genomic_DNA"/>
</dbReference>
<dbReference type="InterPro" id="IPR057666">
    <property type="entry name" value="DrpA_SLOG"/>
</dbReference>
<dbReference type="NCBIfam" id="TIGR00732">
    <property type="entry name" value="dprA"/>
    <property type="match status" value="1"/>
</dbReference>
<dbReference type="SUPFAM" id="SSF102405">
    <property type="entry name" value="MCP/YpsA-like"/>
    <property type="match status" value="1"/>
</dbReference>
<name>A0A6N8KX06_9SPHI</name>
<dbReference type="AlphaFoldDB" id="A0A6N8KX06"/>
<evidence type="ECO:0000256" key="1">
    <source>
        <dbReference type="ARBA" id="ARBA00006525"/>
    </source>
</evidence>
<comment type="caution">
    <text evidence="3">The sequence shown here is derived from an EMBL/GenBank/DDBJ whole genome shotgun (WGS) entry which is preliminary data.</text>
</comment>
<dbReference type="InterPro" id="IPR041614">
    <property type="entry name" value="DprA_WH"/>
</dbReference>
<dbReference type="InterPro" id="IPR036388">
    <property type="entry name" value="WH-like_DNA-bd_sf"/>
</dbReference>
<dbReference type="SUPFAM" id="SSF47781">
    <property type="entry name" value="RuvA domain 2-like"/>
    <property type="match status" value="1"/>
</dbReference>
<proteinExistence type="inferred from homology"/>
<dbReference type="GO" id="GO:0009294">
    <property type="term" value="P:DNA-mediated transformation"/>
    <property type="evidence" value="ECO:0007669"/>
    <property type="project" value="InterPro"/>
</dbReference>
<dbReference type="InterPro" id="IPR003488">
    <property type="entry name" value="DprA"/>
</dbReference>
<dbReference type="Pfam" id="PF14520">
    <property type="entry name" value="HHH_5"/>
    <property type="match status" value="1"/>
</dbReference>
<dbReference type="PANTHER" id="PTHR43022:SF1">
    <property type="entry name" value="PROTEIN SMF"/>
    <property type="match status" value="1"/>
</dbReference>
<dbReference type="Proteomes" id="UP000435036">
    <property type="component" value="Unassembled WGS sequence"/>
</dbReference>
<dbReference type="Pfam" id="PF17782">
    <property type="entry name" value="WHD_DprA"/>
    <property type="match status" value="1"/>
</dbReference>
<feature type="domain" description="Helix-hairpin-helix DNA-binding motif class 1" evidence="2">
    <location>
        <begin position="7"/>
        <end position="26"/>
    </location>
</feature>
<feature type="domain" description="Helix-hairpin-helix DNA-binding motif class 1" evidence="2">
    <location>
        <begin position="39"/>
        <end position="58"/>
    </location>
</feature>
<organism evidence="3 4">
    <name type="scientific">Sphingobacterium humi</name>
    <dbReference type="NCBI Taxonomy" id="1796905"/>
    <lineage>
        <taxon>Bacteria</taxon>
        <taxon>Pseudomonadati</taxon>
        <taxon>Bacteroidota</taxon>
        <taxon>Sphingobacteriia</taxon>
        <taxon>Sphingobacteriales</taxon>
        <taxon>Sphingobacteriaceae</taxon>
        <taxon>Sphingobacterium</taxon>
    </lineage>
</organism>
<dbReference type="Gene3D" id="1.10.10.10">
    <property type="entry name" value="Winged helix-like DNA-binding domain superfamily/Winged helix DNA-binding domain"/>
    <property type="match status" value="1"/>
</dbReference>
<comment type="similarity">
    <text evidence="1">Belongs to the DprA/Smf family.</text>
</comment>
<dbReference type="PANTHER" id="PTHR43022">
    <property type="entry name" value="PROTEIN SMF"/>
    <property type="match status" value="1"/>
</dbReference>